<keyword evidence="1" id="KW-0812">Transmembrane</keyword>
<feature type="transmembrane region" description="Helical" evidence="1">
    <location>
        <begin position="194"/>
        <end position="215"/>
    </location>
</feature>
<comment type="caution">
    <text evidence="2">The sequence shown here is derived from an EMBL/GenBank/DDBJ whole genome shotgun (WGS) entry which is preliminary data.</text>
</comment>
<dbReference type="Proteomes" id="UP001189429">
    <property type="component" value="Unassembled WGS sequence"/>
</dbReference>
<gene>
    <name evidence="2" type="ORF">PCOR1329_LOCUS18257</name>
</gene>
<keyword evidence="1" id="KW-1133">Transmembrane helix</keyword>
<feature type="transmembrane region" description="Helical" evidence="1">
    <location>
        <begin position="159"/>
        <end position="182"/>
    </location>
</feature>
<protein>
    <submittedName>
        <fullName evidence="2">Uncharacterized protein</fullName>
    </submittedName>
</protein>
<name>A0ABN9R7D4_9DINO</name>
<sequence length="305" mass="34187">MGCRRIRGRAAAARCERGRVDAHLPGDDQGVLLHLAPPLIALNFLIQLLYVVKIHRLSVELQAEPREQERFYMQVVCVFVFGISIFRELRDCIDFLALVVRCPVSRDGGYRGIGGGSDGSHRHGAVLSQERSSGTSGILSWARRRSSKTHVWTLGSMSYSWKVVCFLFVGMPRIMFCSLFAKVGAGFIVRSPDIIIDTVGVLFVVEIGTFMYNAFTTNAVKQQLEQLQPIEWYPSNARRLAAFLFVNFAYPVLLICFSVAVVWYSRKARGEHEDLGSSLADGETAVMSDLREVVDFFKEMVCLDC</sequence>
<reference evidence="2" key="1">
    <citation type="submission" date="2023-10" db="EMBL/GenBank/DDBJ databases">
        <authorList>
            <person name="Chen Y."/>
            <person name="Shah S."/>
            <person name="Dougan E. K."/>
            <person name="Thang M."/>
            <person name="Chan C."/>
        </authorList>
    </citation>
    <scope>NUCLEOTIDE SEQUENCE [LARGE SCALE GENOMIC DNA]</scope>
</reference>
<feature type="transmembrane region" description="Helical" evidence="1">
    <location>
        <begin position="240"/>
        <end position="264"/>
    </location>
</feature>
<evidence type="ECO:0000313" key="3">
    <source>
        <dbReference type="Proteomes" id="UP001189429"/>
    </source>
</evidence>
<accession>A0ABN9R7D4</accession>
<keyword evidence="1" id="KW-0472">Membrane</keyword>
<evidence type="ECO:0000256" key="1">
    <source>
        <dbReference type="SAM" id="Phobius"/>
    </source>
</evidence>
<dbReference type="EMBL" id="CAUYUJ010005725">
    <property type="protein sequence ID" value="CAK0814739.1"/>
    <property type="molecule type" value="Genomic_DNA"/>
</dbReference>
<organism evidence="2 3">
    <name type="scientific">Prorocentrum cordatum</name>
    <dbReference type="NCBI Taxonomy" id="2364126"/>
    <lineage>
        <taxon>Eukaryota</taxon>
        <taxon>Sar</taxon>
        <taxon>Alveolata</taxon>
        <taxon>Dinophyceae</taxon>
        <taxon>Prorocentrales</taxon>
        <taxon>Prorocentraceae</taxon>
        <taxon>Prorocentrum</taxon>
    </lineage>
</organism>
<keyword evidence="3" id="KW-1185">Reference proteome</keyword>
<evidence type="ECO:0000313" key="2">
    <source>
        <dbReference type="EMBL" id="CAK0814739.1"/>
    </source>
</evidence>
<proteinExistence type="predicted"/>